<keyword evidence="6" id="KW-0805">Transcription regulation</keyword>
<gene>
    <name evidence="11" type="ORF">PICST_41699</name>
</gene>
<keyword evidence="5" id="KW-0678">Repressor</keyword>
<evidence type="ECO:0000313" key="12">
    <source>
        <dbReference type="Proteomes" id="UP000002258"/>
    </source>
</evidence>
<dbReference type="GO" id="GO:0005737">
    <property type="term" value="C:cytoplasm"/>
    <property type="evidence" value="ECO:0007669"/>
    <property type="project" value="UniProtKB-SubCell"/>
</dbReference>
<evidence type="ECO:0000256" key="4">
    <source>
        <dbReference type="ARBA" id="ARBA00022490"/>
    </source>
</evidence>
<reference evidence="11 12" key="1">
    <citation type="journal article" date="2007" name="Nat. Biotechnol.">
        <title>Genome sequence of the lignocellulose-bioconverting and xylose-fermenting yeast Pichia stipitis.</title>
        <authorList>
            <person name="Jeffries T.W."/>
            <person name="Grigoriev I.V."/>
            <person name="Grimwood J."/>
            <person name="Laplaza J.M."/>
            <person name="Aerts A."/>
            <person name="Salamov A."/>
            <person name="Schmutz J."/>
            <person name="Lindquist E."/>
            <person name="Dehal P."/>
            <person name="Shapiro H."/>
            <person name="Jin Y.S."/>
            <person name="Passoth V."/>
            <person name="Richardson P.M."/>
        </authorList>
    </citation>
    <scope>NUCLEOTIDE SEQUENCE [LARGE SCALE GENOMIC DNA]</scope>
    <source>
        <strain evidence="12">ATCC 58785 / CBS 6054 / NBRC 10063 / NRRL Y-11545</strain>
    </source>
</reference>
<dbReference type="GO" id="GO:0005634">
    <property type="term" value="C:nucleus"/>
    <property type="evidence" value="ECO:0007669"/>
    <property type="project" value="UniProtKB-SubCell"/>
</dbReference>
<dbReference type="InParanoid" id="A3LN24"/>
<evidence type="ECO:0000256" key="7">
    <source>
        <dbReference type="ARBA" id="ARBA00023163"/>
    </source>
</evidence>
<feature type="compositionally biased region" description="Low complexity" evidence="9">
    <location>
        <begin position="470"/>
        <end position="488"/>
    </location>
</feature>
<keyword evidence="8" id="KW-0539">Nucleus</keyword>
<evidence type="ECO:0000256" key="6">
    <source>
        <dbReference type="ARBA" id="ARBA00023015"/>
    </source>
</evidence>
<dbReference type="STRING" id="322104.A3LN24"/>
<dbReference type="GeneID" id="4837361"/>
<evidence type="ECO:0000313" key="11">
    <source>
        <dbReference type="EMBL" id="ABN64785.2"/>
    </source>
</evidence>
<feature type="domain" description="CCR4-Not complex component Not N-terminal" evidence="10">
    <location>
        <begin position="1"/>
        <end position="148"/>
    </location>
</feature>
<name>A3LN24_PICST</name>
<evidence type="ECO:0000256" key="8">
    <source>
        <dbReference type="ARBA" id="ARBA00023242"/>
    </source>
</evidence>
<dbReference type="PANTHER" id="PTHR23326">
    <property type="entry name" value="CCR4 NOT-RELATED"/>
    <property type="match status" value="1"/>
</dbReference>
<protein>
    <submittedName>
        <fullName evidence="11">General negative regulator of transcription</fullName>
    </submittedName>
</protein>
<keyword evidence="4" id="KW-0963">Cytoplasm</keyword>
<dbReference type="InterPro" id="IPR007207">
    <property type="entry name" value="Not_N"/>
</dbReference>
<dbReference type="InterPro" id="IPR040168">
    <property type="entry name" value="Not2/3/5"/>
</dbReference>
<dbReference type="Pfam" id="PF04065">
    <property type="entry name" value="Not3"/>
    <property type="match status" value="1"/>
</dbReference>
<organism evidence="11 12">
    <name type="scientific">Scheffersomyces stipitis (strain ATCC 58785 / CBS 6054 / NBRC 10063 / NRRL Y-11545)</name>
    <name type="common">Yeast</name>
    <name type="synonym">Pichia stipitis</name>
    <dbReference type="NCBI Taxonomy" id="322104"/>
    <lineage>
        <taxon>Eukaryota</taxon>
        <taxon>Fungi</taxon>
        <taxon>Dikarya</taxon>
        <taxon>Ascomycota</taxon>
        <taxon>Saccharomycotina</taxon>
        <taxon>Pichiomycetes</taxon>
        <taxon>Debaryomycetaceae</taxon>
        <taxon>Scheffersomyces</taxon>
    </lineage>
</organism>
<dbReference type="GO" id="GO:0030015">
    <property type="term" value="C:CCR4-NOT core complex"/>
    <property type="evidence" value="ECO:0007669"/>
    <property type="project" value="InterPro"/>
</dbReference>
<feature type="region of interest" description="Disordered" evidence="9">
    <location>
        <begin position="163"/>
        <end position="188"/>
    </location>
</feature>
<evidence type="ECO:0000259" key="10">
    <source>
        <dbReference type="Pfam" id="PF04065"/>
    </source>
</evidence>
<dbReference type="AlphaFoldDB" id="A3LN24"/>
<feature type="compositionally biased region" description="Basic and acidic residues" evidence="9">
    <location>
        <begin position="163"/>
        <end position="177"/>
    </location>
</feature>
<dbReference type="Proteomes" id="UP000002258">
    <property type="component" value="Chromosome 2"/>
</dbReference>
<keyword evidence="12" id="KW-1185">Reference proteome</keyword>
<evidence type="ECO:0000256" key="9">
    <source>
        <dbReference type="SAM" id="MobiDB-lite"/>
    </source>
</evidence>
<dbReference type="KEGG" id="pic:PICST_41699"/>
<accession>A3LN24</accession>
<evidence type="ECO:0000256" key="2">
    <source>
        <dbReference type="ARBA" id="ARBA00004496"/>
    </source>
</evidence>
<keyword evidence="7" id="KW-0804">Transcription</keyword>
<evidence type="ECO:0000256" key="3">
    <source>
        <dbReference type="ARBA" id="ARBA00007682"/>
    </source>
</evidence>
<comment type="similarity">
    <text evidence="3">Belongs to the CNOT2/3/5 family.</text>
</comment>
<feature type="region of interest" description="Disordered" evidence="9">
    <location>
        <begin position="470"/>
        <end position="495"/>
    </location>
</feature>
<evidence type="ECO:0000256" key="5">
    <source>
        <dbReference type="ARBA" id="ARBA00022491"/>
    </source>
</evidence>
<dbReference type="EMBL" id="CP000496">
    <property type="protein sequence ID" value="ABN64785.2"/>
    <property type="molecule type" value="Genomic_DNA"/>
</dbReference>
<dbReference type="OMA" id="VPPGIQD"/>
<proteinExistence type="inferred from homology"/>
<dbReference type="eggNOG" id="KOG2150">
    <property type="taxonomic scope" value="Eukaryota"/>
</dbReference>
<comment type="subcellular location">
    <subcellularLocation>
        <location evidence="2">Cytoplasm</location>
    </subcellularLocation>
    <subcellularLocation>
        <location evidence="1">Nucleus</location>
    </subcellularLocation>
</comment>
<dbReference type="HOGENOM" id="CLU_020483_0_0_1"/>
<dbReference type="OrthoDB" id="293823at2759"/>
<sequence>MEVYKDVERTSKLKTFSNQSILIEEEEEEDYNDMTPEAVEAVKYLKGVIGQIASQTKKLNNEFEKLANKKLRKNNLSTIESKKEKIQSTVESNKFHTKKLFKVIKYVRANKMSDMNLIWLIKDDLNNYLENNGNIDFTDDTSIYDDIFNSVVIEDDYSEFNDSEIHSNTSRDPEEVPIKNGSANNNVLGRLSSGTVETRTQPNHINTSIPASPVNKHMSPELASPAIVRTLKPASTPSKPVGNLKWSTAAAGISEVSEESHYESSRASAASSVSPKVTNGSTTVAPLSTVKSSSSRVETKFVHVLENSSLPQSELNLFSDLNLVKLPPGMQDLIISFTSKRNNPEDFKLLCSTRSYNQYVTPIKKCNFPELDAAGNVGGNNNNKQFKPPVQLFKLSSYWNRIRANDEFDRILEEIQTLSEKDSGEGNPIANELTLVLFYGFYFGFTPVENLIAESCLFKLGWRPYNTNHSDSSQLNQSQNQISSPSSNGKVSQSSKDKVTVHSWVRRIKLLSNSEESTAFEIGDYQVFDLSFWEVYIKYGFTLDLSLCKTEPTSAIC</sequence>
<evidence type="ECO:0000256" key="1">
    <source>
        <dbReference type="ARBA" id="ARBA00004123"/>
    </source>
</evidence>
<dbReference type="RefSeq" id="XP_001382814.2">
    <property type="nucleotide sequence ID" value="XM_001382777.1"/>
</dbReference>
<dbReference type="GO" id="GO:0006355">
    <property type="term" value="P:regulation of DNA-templated transcription"/>
    <property type="evidence" value="ECO:0007669"/>
    <property type="project" value="InterPro"/>
</dbReference>